<dbReference type="PROSITE" id="PS50104">
    <property type="entry name" value="TIR"/>
    <property type="match status" value="1"/>
</dbReference>
<evidence type="ECO:0000259" key="5">
    <source>
        <dbReference type="PROSITE" id="PS50104"/>
    </source>
</evidence>
<dbReference type="AlphaFoldDB" id="A0A9D4V0K4"/>
<dbReference type="InterPro" id="IPR035897">
    <property type="entry name" value="Toll_tir_struct_dom_sf"/>
</dbReference>
<accession>A0A9D4V0K4</accession>
<evidence type="ECO:0000256" key="3">
    <source>
        <dbReference type="ARBA" id="ARBA00023027"/>
    </source>
</evidence>
<dbReference type="GO" id="GO:0007165">
    <property type="term" value="P:signal transduction"/>
    <property type="evidence" value="ECO:0007669"/>
    <property type="project" value="InterPro"/>
</dbReference>
<dbReference type="Proteomes" id="UP000886520">
    <property type="component" value="Chromosome 7"/>
</dbReference>
<protein>
    <recommendedName>
        <fullName evidence="1">ADP-ribosyl cyclase/cyclic ADP-ribose hydrolase</fullName>
        <ecNumber evidence="1">3.2.2.6</ecNumber>
    </recommendedName>
</protein>
<feature type="domain" description="TIR" evidence="5">
    <location>
        <begin position="8"/>
        <end position="179"/>
    </location>
</feature>
<keyword evidence="3" id="KW-0520">NAD</keyword>
<dbReference type="GO" id="GO:0061809">
    <property type="term" value="F:NAD+ nucleosidase activity, cyclic ADP-ribose generating"/>
    <property type="evidence" value="ECO:0007669"/>
    <property type="project" value="UniProtKB-EC"/>
</dbReference>
<evidence type="ECO:0000256" key="4">
    <source>
        <dbReference type="ARBA" id="ARBA00047304"/>
    </source>
</evidence>
<evidence type="ECO:0000313" key="6">
    <source>
        <dbReference type="EMBL" id="KAI5077404.1"/>
    </source>
</evidence>
<dbReference type="EMBL" id="JABFUD020000007">
    <property type="protein sequence ID" value="KAI5077404.1"/>
    <property type="molecule type" value="Genomic_DNA"/>
</dbReference>
<dbReference type="Gene3D" id="3.40.50.10140">
    <property type="entry name" value="Toll/interleukin-1 receptor homology (TIR) domain"/>
    <property type="match status" value="1"/>
</dbReference>
<dbReference type="OrthoDB" id="6160824at2759"/>
<dbReference type="SMART" id="SM00255">
    <property type="entry name" value="TIR"/>
    <property type="match status" value="1"/>
</dbReference>
<dbReference type="PANTHER" id="PTHR32009:SF39">
    <property type="entry name" value="TIR DOMAIN-CONTAINING PROTEIN"/>
    <property type="match status" value="1"/>
</dbReference>
<proteinExistence type="predicted"/>
<dbReference type="PANTHER" id="PTHR32009">
    <property type="entry name" value="TMV RESISTANCE PROTEIN N-LIKE"/>
    <property type="match status" value="1"/>
</dbReference>
<dbReference type="SUPFAM" id="SSF52200">
    <property type="entry name" value="Toll/Interleukin receptor TIR domain"/>
    <property type="match status" value="1"/>
</dbReference>
<comment type="catalytic activity">
    <reaction evidence="4">
        <text>NAD(+) + H2O = ADP-D-ribose + nicotinamide + H(+)</text>
        <dbReference type="Rhea" id="RHEA:16301"/>
        <dbReference type="ChEBI" id="CHEBI:15377"/>
        <dbReference type="ChEBI" id="CHEBI:15378"/>
        <dbReference type="ChEBI" id="CHEBI:17154"/>
        <dbReference type="ChEBI" id="CHEBI:57540"/>
        <dbReference type="ChEBI" id="CHEBI:57967"/>
        <dbReference type="EC" id="3.2.2.6"/>
    </reaction>
    <physiologicalReaction direction="left-to-right" evidence="4">
        <dbReference type="Rhea" id="RHEA:16302"/>
    </physiologicalReaction>
</comment>
<name>A0A9D4V0K4_ADICA</name>
<evidence type="ECO:0000256" key="2">
    <source>
        <dbReference type="ARBA" id="ARBA00022801"/>
    </source>
</evidence>
<evidence type="ECO:0000256" key="1">
    <source>
        <dbReference type="ARBA" id="ARBA00011982"/>
    </source>
</evidence>
<dbReference type="InterPro" id="IPR000157">
    <property type="entry name" value="TIR_dom"/>
</dbReference>
<keyword evidence="7" id="KW-1185">Reference proteome</keyword>
<sequence length="330" mass="37251">MASRGTEYEFDVFWSHSGEQKDFVIELDSRLCYLRGSWKAGFNNFLDTKHNSLPAGQNFPPNIDNAIEKSRIAVVIISKSFLRRWWPMQELSAFQETRAIILPVFYGVKPSELASHNSDTRVAEWRQLHPHLTDKTAIRWITALDDIRSKSGYEIASSIGDVNSPKLQRRLLSDIRLLLAAQVLKEERVDSENLGWACEDIDEELSAKNHTAEHMENSAALLLKWNVIPYLAEAVRAGAVEVLADMLRNEDGAKPAAFCLRSILGSTSTCNKACHKLNAINELSNGAIEAKLKDLSKELLSRACHDACDQEDVKAYRDACDQILRRIIRK</sequence>
<comment type="caution">
    <text evidence="6">The sequence shown here is derived from an EMBL/GenBank/DDBJ whole genome shotgun (WGS) entry which is preliminary data.</text>
</comment>
<keyword evidence="2" id="KW-0378">Hydrolase</keyword>
<reference evidence="6" key="1">
    <citation type="submission" date="2021-01" db="EMBL/GenBank/DDBJ databases">
        <title>Adiantum capillus-veneris genome.</title>
        <authorList>
            <person name="Fang Y."/>
            <person name="Liao Q."/>
        </authorList>
    </citation>
    <scope>NUCLEOTIDE SEQUENCE</scope>
    <source>
        <strain evidence="6">H3</strain>
        <tissue evidence="6">Leaf</tissue>
    </source>
</reference>
<dbReference type="EC" id="3.2.2.6" evidence="1"/>
<organism evidence="6 7">
    <name type="scientific">Adiantum capillus-veneris</name>
    <name type="common">Maidenhair fern</name>
    <dbReference type="NCBI Taxonomy" id="13818"/>
    <lineage>
        <taxon>Eukaryota</taxon>
        <taxon>Viridiplantae</taxon>
        <taxon>Streptophyta</taxon>
        <taxon>Embryophyta</taxon>
        <taxon>Tracheophyta</taxon>
        <taxon>Polypodiopsida</taxon>
        <taxon>Polypodiidae</taxon>
        <taxon>Polypodiales</taxon>
        <taxon>Pteridineae</taxon>
        <taxon>Pteridaceae</taxon>
        <taxon>Vittarioideae</taxon>
        <taxon>Adiantum</taxon>
    </lineage>
</organism>
<evidence type="ECO:0000313" key="7">
    <source>
        <dbReference type="Proteomes" id="UP000886520"/>
    </source>
</evidence>
<gene>
    <name evidence="6" type="ORF">GOP47_0007228</name>
</gene>
<dbReference type="Pfam" id="PF01582">
    <property type="entry name" value="TIR"/>
    <property type="match status" value="1"/>
</dbReference>